<sequence>MKKFLIPLLLVVAIGLAGILTARFLFGGEEDTWLCVDNQWIKHGNPSKQMPLTGCGETKDNWKQQTFDEAGLSFKIPSDTIFRKEIADDAGKIRTASFYIEKGKPTDNDFYQLFFVYQPNLVGTQQELEKIKVGMDPTTIKEVTINGYKGIEGSVTGPKAHFVTALLNNGKIYTISTWPPVLENKAITDQILATFSFK</sequence>
<organism evidence="1 2">
    <name type="scientific">Candidatus Woesebacteria bacterium GW2011_GWB1_33_22</name>
    <dbReference type="NCBI Taxonomy" id="1618566"/>
    <lineage>
        <taxon>Bacteria</taxon>
        <taxon>Candidatus Woeseibacteriota</taxon>
    </lineage>
</organism>
<evidence type="ECO:0000313" key="1">
    <source>
        <dbReference type="EMBL" id="KKP44769.1"/>
    </source>
</evidence>
<gene>
    <name evidence="1" type="ORF">UR35_C0006G0004</name>
</gene>
<comment type="caution">
    <text evidence="1">The sequence shown here is derived from an EMBL/GenBank/DDBJ whole genome shotgun (WGS) entry which is preliminary data.</text>
</comment>
<dbReference type="Proteomes" id="UP000034778">
    <property type="component" value="Unassembled WGS sequence"/>
</dbReference>
<dbReference type="AlphaFoldDB" id="A0A0F9ZL26"/>
<dbReference type="STRING" id="1618566.UR35_C0006G0004"/>
<name>A0A0F9ZL26_9BACT</name>
<evidence type="ECO:0000313" key="2">
    <source>
        <dbReference type="Proteomes" id="UP000034778"/>
    </source>
</evidence>
<reference evidence="1 2" key="1">
    <citation type="journal article" date="2015" name="Nature">
        <title>rRNA introns, odd ribosomes, and small enigmatic genomes across a large radiation of phyla.</title>
        <authorList>
            <person name="Brown C.T."/>
            <person name="Hug L.A."/>
            <person name="Thomas B.C."/>
            <person name="Sharon I."/>
            <person name="Castelle C.J."/>
            <person name="Singh A."/>
            <person name="Wilkins M.J."/>
            <person name="Williams K.H."/>
            <person name="Banfield J.F."/>
        </authorList>
    </citation>
    <scope>NUCLEOTIDE SEQUENCE [LARGE SCALE GENOMIC DNA]</scope>
</reference>
<dbReference type="EMBL" id="LBOW01000006">
    <property type="protein sequence ID" value="KKP44769.1"/>
    <property type="molecule type" value="Genomic_DNA"/>
</dbReference>
<accession>A0A0F9ZL26</accession>
<protein>
    <submittedName>
        <fullName evidence="1">Uncharacterized protein</fullName>
    </submittedName>
</protein>
<proteinExistence type="predicted"/>